<dbReference type="InterPro" id="IPR051128">
    <property type="entry name" value="EgtD_Methyltrsf_superfamily"/>
</dbReference>
<dbReference type="EMBL" id="ARXX01000050">
    <property type="protein sequence ID" value="MBF5057580.1"/>
    <property type="molecule type" value="Genomic_DNA"/>
</dbReference>
<name>A0ABS0AWB5_9GAMM</name>
<dbReference type="Proteomes" id="UP000662703">
    <property type="component" value="Unassembled WGS sequence"/>
</dbReference>
<keyword evidence="5" id="KW-1185">Reference proteome</keyword>
<dbReference type="PANTHER" id="PTHR43397">
    <property type="entry name" value="ERGOTHIONEINE BIOSYNTHESIS PROTEIN 1"/>
    <property type="match status" value="1"/>
</dbReference>
<keyword evidence="2" id="KW-0808">Transferase</keyword>
<organism evidence="4 5">
    <name type="scientific">Alloalcanivorax profundimaris</name>
    <dbReference type="NCBI Taxonomy" id="2735259"/>
    <lineage>
        <taxon>Bacteria</taxon>
        <taxon>Pseudomonadati</taxon>
        <taxon>Pseudomonadota</taxon>
        <taxon>Gammaproteobacteria</taxon>
        <taxon>Oceanospirillales</taxon>
        <taxon>Alcanivoracaceae</taxon>
        <taxon>Alloalcanivorax</taxon>
    </lineage>
</organism>
<feature type="domain" description="Histidine-specific methyltransferase SAM-dependent" evidence="3">
    <location>
        <begin position="5"/>
        <end position="303"/>
    </location>
</feature>
<dbReference type="PANTHER" id="PTHR43397:SF1">
    <property type="entry name" value="ERGOTHIONEINE BIOSYNTHESIS PROTEIN 1"/>
    <property type="match status" value="1"/>
</dbReference>
<dbReference type="NCBIfam" id="TIGR03438">
    <property type="entry name" value="egtD_ergothio"/>
    <property type="match status" value="1"/>
</dbReference>
<dbReference type="Pfam" id="PF10017">
    <property type="entry name" value="Methyltransf_33"/>
    <property type="match status" value="1"/>
</dbReference>
<protein>
    <recommendedName>
        <fullName evidence="3">Histidine-specific methyltransferase SAM-dependent domain-containing protein</fullName>
    </recommendedName>
</protein>
<dbReference type="PIRSF" id="PIRSF018005">
    <property type="entry name" value="UCP018005"/>
    <property type="match status" value="1"/>
</dbReference>
<sequence length="305" mass="33709">MTDAAQEVAASLSAPSPTLDPKYFYDERGSALFDAITRTPEYYPTRTEAALLAEHADAMASELPGDLVIAEPGAGGCDKVRLLLDRWRPSGYMPLEISRQCLLDATRELAPRYPSVRFSAVCADYSQALSFPADDLGPARLVFFPGSTIGNFEPTARADFLAGLRRLAGDHGYLLIGADLQKDPARLNAAYNDARGHTAAFNRNALHHLNRRLNCGFDPDAFEHRAFYNESARRIEMHLECRRDQTISVADQRIQLPAGTRIHTENSYKFTVEGFSRELVDAGFAPLSSWVDEEGLFSIHLARAA</sequence>
<evidence type="ECO:0000313" key="4">
    <source>
        <dbReference type="EMBL" id="MBF5057580.1"/>
    </source>
</evidence>
<accession>A0ABS0AWB5</accession>
<evidence type="ECO:0000256" key="1">
    <source>
        <dbReference type="ARBA" id="ARBA00022603"/>
    </source>
</evidence>
<evidence type="ECO:0000259" key="3">
    <source>
        <dbReference type="Pfam" id="PF10017"/>
    </source>
</evidence>
<reference evidence="4 5" key="1">
    <citation type="submission" date="2012-09" db="EMBL/GenBank/DDBJ databases">
        <title>Genome Sequence of alkane-degrading Bacterium Alcanivorax sp. 521-1.</title>
        <authorList>
            <person name="Lai Q."/>
            <person name="Shao Z."/>
        </authorList>
    </citation>
    <scope>NUCLEOTIDE SEQUENCE [LARGE SCALE GENOMIC DNA]</scope>
    <source>
        <strain evidence="4 5">521-1</strain>
    </source>
</reference>
<evidence type="ECO:0000313" key="5">
    <source>
        <dbReference type="Proteomes" id="UP000662703"/>
    </source>
</evidence>
<dbReference type="InterPro" id="IPR017804">
    <property type="entry name" value="MeTrfase_EgtD-like"/>
</dbReference>
<evidence type="ECO:0000256" key="2">
    <source>
        <dbReference type="ARBA" id="ARBA00022679"/>
    </source>
</evidence>
<comment type="caution">
    <text evidence="4">The sequence shown here is derived from an EMBL/GenBank/DDBJ whole genome shotgun (WGS) entry which is preliminary data.</text>
</comment>
<dbReference type="Gene3D" id="3.40.50.150">
    <property type="entry name" value="Vaccinia Virus protein VP39"/>
    <property type="match status" value="1"/>
</dbReference>
<dbReference type="SUPFAM" id="SSF53335">
    <property type="entry name" value="S-adenosyl-L-methionine-dependent methyltransferases"/>
    <property type="match status" value="1"/>
</dbReference>
<proteinExistence type="predicted"/>
<gene>
    <name evidence="4" type="ORF">Y5W_02874</name>
</gene>
<dbReference type="InterPro" id="IPR019257">
    <property type="entry name" value="MeTrfase_dom"/>
</dbReference>
<keyword evidence="1" id="KW-0489">Methyltransferase</keyword>
<dbReference type="InterPro" id="IPR029063">
    <property type="entry name" value="SAM-dependent_MTases_sf"/>
</dbReference>
<dbReference type="InterPro" id="IPR035094">
    <property type="entry name" value="EgtD"/>
</dbReference>